<protein>
    <recommendedName>
        <fullName evidence="1">DUF6869 domain-containing protein</fullName>
    </recommendedName>
</protein>
<keyword evidence="3" id="KW-1185">Reference proteome</keyword>
<organism evidence="2 3">
    <name type="scientific">Hypericibacter adhaerens</name>
    <dbReference type="NCBI Taxonomy" id="2602016"/>
    <lineage>
        <taxon>Bacteria</taxon>
        <taxon>Pseudomonadati</taxon>
        <taxon>Pseudomonadota</taxon>
        <taxon>Alphaproteobacteria</taxon>
        <taxon>Rhodospirillales</taxon>
        <taxon>Dongiaceae</taxon>
        <taxon>Hypericibacter</taxon>
    </lineage>
</organism>
<name>A0A5J6MYN1_9PROT</name>
<dbReference type="Proteomes" id="UP000325797">
    <property type="component" value="Chromosome"/>
</dbReference>
<dbReference type="KEGG" id="hadh:FRZ61_27710"/>
<dbReference type="Pfam" id="PF21746">
    <property type="entry name" value="DUF6869"/>
    <property type="match status" value="1"/>
</dbReference>
<dbReference type="AlphaFoldDB" id="A0A5J6MYN1"/>
<evidence type="ECO:0000313" key="2">
    <source>
        <dbReference type="EMBL" id="QEX22838.1"/>
    </source>
</evidence>
<evidence type="ECO:0000313" key="3">
    <source>
        <dbReference type="Proteomes" id="UP000325797"/>
    </source>
</evidence>
<proteinExistence type="predicted"/>
<accession>A0A5J6MYN1</accession>
<evidence type="ECO:0000259" key="1">
    <source>
        <dbReference type="Pfam" id="PF21746"/>
    </source>
</evidence>
<dbReference type="InterPro" id="IPR049221">
    <property type="entry name" value="DUF6869"/>
</dbReference>
<gene>
    <name evidence="2" type="ORF">FRZ61_27710</name>
</gene>
<dbReference type="EMBL" id="CP042582">
    <property type="protein sequence ID" value="QEX22838.1"/>
    <property type="molecule type" value="Genomic_DNA"/>
</dbReference>
<dbReference type="RefSeq" id="WP_151118286.1">
    <property type="nucleotide sequence ID" value="NZ_CP042582.1"/>
</dbReference>
<reference evidence="2 3" key="1">
    <citation type="submission" date="2019-08" db="EMBL/GenBank/DDBJ databases">
        <title>Hyperibacter terrae gen. nov., sp. nov. and Hyperibacter viscosus sp. nov., two new members in the family Rhodospirillaceae isolated from the rhizosphere of Hypericum perforatum.</title>
        <authorList>
            <person name="Noviana Z."/>
        </authorList>
    </citation>
    <scope>NUCLEOTIDE SEQUENCE [LARGE SCALE GENOMIC DNA]</scope>
    <source>
        <strain evidence="2 3">R5959</strain>
    </source>
</reference>
<dbReference type="OrthoDB" id="8481323at2"/>
<feature type="domain" description="DUF6869" evidence="1">
    <location>
        <begin position="21"/>
        <end position="122"/>
    </location>
</feature>
<sequence>MKSTKREDLARAWIHLQNAPRESKSHRENFWAHEAIWELLHNNPDEAWSTILEILKQDKSDWIIENLAAGPLEDLLVAHGRQFIGHIEAVADDPIFQKLARLVWKNDIPDDVWLRLQAIRNSNAE</sequence>